<protein>
    <recommendedName>
        <fullName evidence="3">Restriction endonuclease type IV Mrr domain-containing protein</fullName>
    </recommendedName>
</protein>
<reference evidence="1 2" key="1">
    <citation type="submission" date="2019-02" db="EMBL/GenBank/DDBJ databases">
        <title>Deep-cultivation of Planctomycetes and their phenomic and genomic characterization uncovers novel biology.</title>
        <authorList>
            <person name="Wiegand S."/>
            <person name="Jogler M."/>
            <person name="Boedeker C."/>
            <person name="Pinto D."/>
            <person name="Vollmers J."/>
            <person name="Rivas-Marin E."/>
            <person name="Kohn T."/>
            <person name="Peeters S.H."/>
            <person name="Heuer A."/>
            <person name="Rast P."/>
            <person name="Oberbeckmann S."/>
            <person name="Bunk B."/>
            <person name="Jeske O."/>
            <person name="Meyerdierks A."/>
            <person name="Storesund J.E."/>
            <person name="Kallscheuer N."/>
            <person name="Luecker S."/>
            <person name="Lage O.M."/>
            <person name="Pohl T."/>
            <person name="Merkel B.J."/>
            <person name="Hornburger P."/>
            <person name="Mueller R.-W."/>
            <person name="Bruemmer F."/>
            <person name="Labrenz M."/>
            <person name="Spormann A.M."/>
            <person name="Op Den Camp H."/>
            <person name="Overmann J."/>
            <person name="Amann R."/>
            <person name="Jetten M.S.M."/>
            <person name="Mascher T."/>
            <person name="Medema M.H."/>
            <person name="Devos D.P."/>
            <person name="Kaster A.-K."/>
            <person name="Ovreas L."/>
            <person name="Rohde M."/>
            <person name="Galperin M.Y."/>
            <person name="Jogler C."/>
        </authorList>
    </citation>
    <scope>NUCLEOTIDE SEQUENCE [LARGE SCALE GENOMIC DNA]</scope>
    <source>
        <strain evidence="1 2">Pla144</strain>
    </source>
</reference>
<dbReference type="Proteomes" id="UP000318437">
    <property type="component" value="Unassembled WGS sequence"/>
</dbReference>
<proteinExistence type="predicted"/>
<comment type="caution">
    <text evidence="1">The sequence shown here is derived from an EMBL/GenBank/DDBJ whole genome shotgun (WGS) entry which is preliminary data.</text>
</comment>
<sequence>MNGGYIHDRNILDPLVHAFQETGAKVQLQSRSHSAGHIGYCDLTARFPDGLFVAVEIEMTTRRIANDIQKAIDLGADELWVVVPNQKVLRASRQRLQQLAPGPDVPVFILTLPQALKRVSDCIPLL</sequence>
<dbReference type="AlphaFoldDB" id="A0A5C6CD57"/>
<evidence type="ECO:0000313" key="2">
    <source>
        <dbReference type="Proteomes" id="UP000318437"/>
    </source>
</evidence>
<dbReference type="EMBL" id="SJPS01000011">
    <property type="protein sequence ID" value="TWU21316.1"/>
    <property type="molecule type" value="Genomic_DNA"/>
</dbReference>
<evidence type="ECO:0000313" key="1">
    <source>
        <dbReference type="EMBL" id="TWU21316.1"/>
    </source>
</evidence>
<name>A0A5C6CD57_9BACT</name>
<dbReference type="RefSeq" id="WP_146452951.1">
    <property type="nucleotide sequence ID" value="NZ_SJPS01000011.1"/>
</dbReference>
<accession>A0A5C6CD57</accession>
<gene>
    <name evidence="1" type="ORF">Pla144_47260</name>
</gene>
<organism evidence="1 2">
    <name type="scientific">Bythopirellula polymerisocia</name>
    <dbReference type="NCBI Taxonomy" id="2528003"/>
    <lineage>
        <taxon>Bacteria</taxon>
        <taxon>Pseudomonadati</taxon>
        <taxon>Planctomycetota</taxon>
        <taxon>Planctomycetia</taxon>
        <taxon>Pirellulales</taxon>
        <taxon>Lacipirellulaceae</taxon>
        <taxon>Bythopirellula</taxon>
    </lineage>
</organism>
<evidence type="ECO:0008006" key="3">
    <source>
        <dbReference type="Google" id="ProtNLM"/>
    </source>
</evidence>
<keyword evidence="2" id="KW-1185">Reference proteome</keyword>